<reference evidence="2 3" key="1">
    <citation type="submission" date="2020-08" db="EMBL/GenBank/DDBJ databases">
        <title>Genomic Encyclopedia of Type Strains, Phase IV (KMG-IV): sequencing the most valuable type-strain genomes for metagenomic binning, comparative biology and taxonomic classification.</title>
        <authorList>
            <person name="Goeker M."/>
        </authorList>
    </citation>
    <scope>NUCLEOTIDE SEQUENCE [LARGE SCALE GENOMIC DNA]</scope>
    <source>
        <strain evidence="2 3">DSM 27057</strain>
    </source>
</reference>
<evidence type="ECO:0000313" key="2">
    <source>
        <dbReference type="EMBL" id="MBB3954342.1"/>
    </source>
</evidence>
<accession>A0A7W6G6V7</accession>
<protein>
    <recommendedName>
        <fullName evidence="1">DUF4440 domain-containing protein</fullName>
    </recommendedName>
</protein>
<evidence type="ECO:0000313" key="3">
    <source>
        <dbReference type="Proteomes" id="UP000548867"/>
    </source>
</evidence>
<dbReference type="SUPFAM" id="SSF54427">
    <property type="entry name" value="NTF2-like"/>
    <property type="match status" value="1"/>
</dbReference>
<gene>
    <name evidence="2" type="ORF">GGR38_001269</name>
</gene>
<evidence type="ECO:0000259" key="1">
    <source>
        <dbReference type="Pfam" id="PF14534"/>
    </source>
</evidence>
<keyword evidence="3" id="KW-1185">Reference proteome</keyword>
<feature type="domain" description="DUF4440" evidence="1">
    <location>
        <begin position="10"/>
        <end position="115"/>
    </location>
</feature>
<dbReference type="Gene3D" id="3.10.450.50">
    <property type="match status" value="1"/>
</dbReference>
<dbReference type="EMBL" id="JACIDX010000004">
    <property type="protein sequence ID" value="MBB3954342.1"/>
    <property type="molecule type" value="Genomic_DNA"/>
</dbReference>
<name>A0A7W6G6V7_9SPHN</name>
<dbReference type="AlphaFoldDB" id="A0A7W6G6V7"/>
<dbReference type="InterPro" id="IPR032710">
    <property type="entry name" value="NTF2-like_dom_sf"/>
</dbReference>
<dbReference type="InterPro" id="IPR027843">
    <property type="entry name" value="DUF4440"/>
</dbReference>
<comment type="caution">
    <text evidence="2">The sequence shown here is derived from an EMBL/GenBank/DDBJ whole genome shotgun (WGS) entry which is preliminary data.</text>
</comment>
<dbReference type="Pfam" id="PF14534">
    <property type="entry name" value="DUF4440"/>
    <property type="match status" value="1"/>
</dbReference>
<proteinExistence type="predicted"/>
<sequence length="136" mass="14891">MHNPTADLAIRLARAEFNRALEQGDLNAITPLLAPNVTLITGTDSALLNGRKAQLLAWKREFSAPIAQRTTYLRTTEAITISQIEPIAMEYGAWQGMGANGKIQASGTYAAKWRNLAANAPQPRWVLEAEIFVTLT</sequence>
<organism evidence="2 3">
    <name type="scientific">Novosphingobium sediminicola</name>
    <dbReference type="NCBI Taxonomy" id="563162"/>
    <lineage>
        <taxon>Bacteria</taxon>
        <taxon>Pseudomonadati</taxon>
        <taxon>Pseudomonadota</taxon>
        <taxon>Alphaproteobacteria</taxon>
        <taxon>Sphingomonadales</taxon>
        <taxon>Sphingomonadaceae</taxon>
        <taxon>Novosphingobium</taxon>
    </lineage>
</organism>
<dbReference type="Proteomes" id="UP000548867">
    <property type="component" value="Unassembled WGS sequence"/>
</dbReference>